<feature type="transmembrane region" description="Helical" evidence="1">
    <location>
        <begin position="179"/>
        <end position="201"/>
    </location>
</feature>
<comment type="caution">
    <text evidence="2">The sequence shown here is derived from an EMBL/GenBank/DDBJ whole genome shotgun (WGS) entry which is preliminary data.</text>
</comment>
<keyword evidence="1" id="KW-1133">Transmembrane helix</keyword>
<dbReference type="AlphaFoldDB" id="A0A3A1Y0I2"/>
<organism evidence="2 3">
    <name type="scientific">Psittacicella melopsittaci</name>
    <dbReference type="NCBI Taxonomy" id="2028576"/>
    <lineage>
        <taxon>Bacteria</taxon>
        <taxon>Pseudomonadati</taxon>
        <taxon>Pseudomonadota</taxon>
        <taxon>Gammaproteobacteria</taxon>
        <taxon>Pasteurellales</taxon>
        <taxon>Psittacicellaceae</taxon>
        <taxon>Psittacicella</taxon>
    </lineage>
</organism>
<evidence type="ECO:0000313" key="2">
    <source>
        <dbReference type="EMBL" id="RIY31753.1"/>
    </source>
</evidence>
<accession>A0A3A1Y0I2</accession>
<sequence>MVNKSGEISSHVIEEVEKIIKEQYDLRLEVLDLEETKESEELQDKLLEIKVKALNLIEQKDHLRLGYTLGLGKKYMQVRQSYLELVQKHDPANLKQYVQETEITANSATLLANYRQKIVELHELERVVKASTELQNIESETNDKIASLLKSKNLNYEQPEVFEKQIKEISKQRKSSQGLAPLFSLLICFALALLVGVKIVLDYEGIVF</sequence>
<dbReference type="OrthoDB" id="9849260at2"/>
<name>A0A3A1Y0I2_9GAMM</name>
<keyword evidence="3" id="KW-1185">Reference proteome</keyword>
<reference evidence="2 3" key="1">
    <citation type="submission" date="2017-08" db="EMBL/GenBank/DDBJ databases">
        <title>Reclassification of Bisgaard taxon 37 and 44.</title>
        <authorList>
            <person name="Christensen H."/>
        </authorList>
    </citation>
    <scope>NUCLEOTIDE SEQUENCE [LARGE SCALE GENOMIC DNA]</scope>
    <source>
        <strain evidence="2 3">B96_4</strain>
    </source>
</reference>
<dbReference type="EMBL" id="NRJH01000055">
    <property type="protein sequence ID" value="RIY31753.1"/>
    <property type="molecule type" value="Genomic_DNA"/>
</dbReference>
<evidence type="ECO:0000313" key="3">
    <source>
        <dbReference type="Proteomes" id="UP000266258"/>
    </source>
</evidence>
<keyword evidence="1" id="KW-0472">Membrane</keyword>
<protein>
    <submittedName>
        <fullName evidence="2">Uncharacterized protein</fullName>
    </submittedName>
</protein>
<keyword evidence="1" id="KW-0812">Transmembrane</keyword>
<dbReference type="Proteomes" id="UP000266258">
    <property type="component" value="Unassembled WGS sequence"/>
</dbReference>
<proteinExistence type="predicted"/>
<dbReference type="RefSeq" id="WP_119497468.1">
    <property type="nucleotide sequence ID" value="NZ_NRJH01000055.1"/>
</dbReference>
<evidence type="ECO:0000256" key="1">
    <source>
        <dbReference type="SAM" id="Phobius"/>
    </source>
</evidence>
<gene>
    <name evidence="2" type="ORF">CJP74_06460</name>
</gene>